<feature type="compositionally biased region" description="Low complexity" evidence="1">
    <location>
        <begin position="174"/>
        <end position="185"/>
    </location>
</feature>
<feature type="signal peptide" evidence="2">
    <location>
        <begin position="1"/>
        <end position="35"/>
    </location>
</feature>
<keyword evidence="4" id="KW-1185">Reference proteome</keyword>
<evidence type="ECO:0008006" key="5">
    <source>
        <dbReference type="Google" id="ProtNLM"/>
    </source>
</evidence>
<evidence type="ECO:0000313" key="4">
    <source>
        <dbReference type="Proteomes" id="UP000334380"/>
    </source>
</evidence>
<protein>
    <recommendedName>
        <fullName evidence="5">DUF3613 domain-containing protein</fullName>
    </recommendedName>
</protein>
<dbReference type="InterPro" id="IPR022053">
    <property type="entry name" value="DUF3613"/>
</dbReference>
<dbReference type="EMBL" id="CABPRU010000005">
    <property type="protein sequence ID" value="VVE08508.1"/>
    <property type="molecule type" value="Genomic_DNA"/>
</dbReference>
<organism evidence="3 4">
    <name type="scientific">Pandoraea terrigena</name>
    <dbReference type="NCBI Taxonomy" id="2508292"/>
    <lineage>
        <taxon>Bacteria</taxon>
        <taxon>Pseudomonadati</taxon>
        <taxon>Pseudomonadota</taxon>
        <taxon>Betaproteobacteria</taxon>
        <taxon>Burkholderiales</taxon>
        <taxon>Burkholderiaceae</taxon>
        <taxon>Pandoraea</taxon>
    </lineage>
</organism>
<proteinExistence type="predicted"/>
<dbReference type="Pfam" id="PF12266">
    <property type="entry name" value="DUF3613"/>
    <property type="match status" value="1"/>
</dbReference>
<feature type="region of interest" description="Disordered" evidence="1">
    <location>
        <begin position="166"/>
        <end position="185"/>
    </location>
</feature>
<accession>A0A5E4V8I7</accession>
<reference evidence="3 4" key="1">
    <citation type="submission" date="2019-08" db="EMBL/GenBank/DDBJ databases">
        <authorList>
            <person name="Peeters C."/>
        </authorList>
    </citation>
    <scope>NUCLEOTIDE SEQUENCE [LARGE SCALE GENOMIC DNA]</scope>
    <source>
        <strain evidence="3 4">LMG 31013</strain>
    </source>
</reference>
<evidence type="ECO:0000256" key="2">
    <source>
        <dbReference type="SAM" id="SignalP"/>
    </source>
</evidence>
<keyword evidence="2" id="KW-0732">Signal</keyword>
<name>A0A5E4V8I7_9BURK</name>
<dbReference type="Proteomes" id="UP000334380">
    <property type="component" value="Unassembled WGS sequence"/>
</dbReference>
<dbReference type="AlphaFoldDB" id="A0A5E4V8I7"/>
<evidence type="ECO:0000256" key="1">
    <source>
        <dbReference type="SAM" id="MobiDB-lite"/>
    </source>
</evidence>
<sequence length="185" mass="18125">MMAGQKLDGTSDSRPRLAARLIAAALACWAGAAAAQISAPITGSMGGANARGVAAPAQVAPAVTPTPTAADAAQTAAAPAAHAGRVPRNVVRRNTALRVGEHARDGMLGDETEALLALQASGLAAGPGLPMLGSTASRAYKRYLDSFTYPIPQFYPAIVQGDTGTGNNGGGAGAPPAVAGAGASQ</sequence>
<gene>
    <name evidence="3" type="ORF">PTE31013_02522</name>
</gene>
<feature type="chain" id="PRO_5022976450" description="DUF3613 domain-containing protein" evidence="2">
    <location>
        <begin position="36"/>
        <end position="185"/>
    </location>
</feature>
<evidence type="ECO:0000313" key="3">
    <source>
        <dbReference type="EMBL" id="VVE08508.1"/>
    </source>
</evidence>